<evidence type="ECO:0000313" key="3">
    <source>
        <dbReference type="Proteomes" id="UP000240493"/>
    </source>
</evidence>
<sequence>MLCSICSSIDFAAVAHSNFKYGPSRGANNFLFYSIHRDDNTKPDLTPHQTTTVGLSTAAENCDLCRVIKGFMDVATARHKKSEEMGWSSDREKEGIFLCGRIKRDGIQVLLLNSSNEKRKWNLYEVIGGLGFAVGSDSLLAPMVKGRTISPLPKDPSTLAVVKQWISHCIENHGHAQGSAMPTRLLEIRRDGQEIVLCDSFTETHAYVALSYCWGSTKQKTLRTDTIKEFRVGLGTQDLPQTFQDAIWVSRQLGIRFIWVDSLCIVQDDYQDWIAHSDRMIEVYGNATLTIAASRAQDSAEGFLSERLRTYLPLPVEMDGVSGEVFAFPLPIRQVAYPEHGMELEGEPITTRGWTLQERYLSIRTLHFGTSQIFFECTQSFLSEDHCSVGDLDYTDYRLAASGRRGRSKPEVNDWRKIVKQFSQRKLTVETDKLPALAGMASQLLSLSTPPEDCCTSNTGYLAGLWRDDFIYGLGWARPHSSPTGTRPQHYCGPSWSWASVHGVVGYGSWRHNRGQLARFVDAGVDLYSQQHPFGMVTRGWALLRVRLLRLVKNKQSRVGPSGIAFLSAYECGVHFPLTVTWDSESYLISRSQSGEPISAEDGTDIWAMPLYWTQEIFAPVDSSCIAVRQPFFLLIKPAKHQLTAHSGTLGFTRVGYAEGPITAEGDRLIRGNYEVEQRRILEGWISAEANELETILIL</sequence>
<name>A0A2T3YRG6_TRIA4</name>
<dbReference type="PANTHER" id="PTHR33112:SF16">
    <property type="entry name" value="HETEROKARYON INCOMPATIBILITY DOMAIN-CONTAINING PROTEIN"/>
    <property type="match status" value="1"/>
</dbReference>
<evidence type="ECO:0000259" key="1">
    <source>
        <dbReference type="Pfam" id="PF06985"/>
    </source>
</evidence>
<dbReference type="AlphaFoldDB" id="A0A2T3YRG6"/>
<protein>
    <recommendedName>
        <fullName evidence="1">Heterokaryon incompatibility domain-containing protein</fullName>
    </recommendedName>
</protein>
<dbReference type="OrthoDB" id="3486565at2759"/>
<gene>
    <name evidence="2" type="ORF">M441DRAFT_205471</name>
</gene>
<proteinExistence type="predicted"/>
<dbReference type="STRING" id="1042311.A0A2T3YRG6"/>
<organism evidence="2 3">
    <name type="scientific">Trichoderma asperellum (strain ATCC 204424 / CBS 433.97 / NBRC 101777)</name>
    <dbReference type="NCBI Taxonomy" id="1042311"/>
    <lineage>
        <taxon>Eukaryota</taxon>
        <taxon>Fungi</taxon>
        <taxon>Dikarya</taxon>
        <taxon>Ascomycota</taxon>
        <taxon>Pezizomycotina</taxon>
        <taxon>Sordariomycetes</taxon>
        <taxon>Hypocreomycetidae</taxon>
        <taxon>Hypocreales</taxon>
        <taxon>Hypocreaceae</taxon>
        <taxon>Trichoderma</taxon>
    </lineage>
</organism>
<dbReference type="Pfam" id="PF06985">
    <property type="entry name" value="HET"/>
    <property type="match status" value="1"/>
</dbReference>
<accession>A0A2T3YRG6</accession>
<evidence type="ECO:0000313" key="2">
    <source>
        <dbReference type="EMBL" id="PTB35152.1"/>
    </source>
</evidence>
<reference evidence="2 3" key="1">
    <citation type="submission" date="2016-07" db="EMBL/GenBank/DDBJ databases">
        <title>Multiple horizontal gene transfer events from other fungi enriched the ability of initially mycotrophic Trichoderma (Ascomycota) to feed on dead plant biomass.</title>
        <authorList>
            <consortium name="DOE Joint Genome Institute"/>
            <person name="Aerts A."/>
            <person name="Atanasova L."/>
            <person name="Chenthamara K."/>
            <person name="Zhang J."/>
            <person name="Grujic M."/>
            <person name="Henrissat B."/>
            <person name="Kuo A."/>
            <person name="Salamov A."/>
            <person name="Lipzen A."/>
            <person name="Labutti K."/>
            <person name="Barry K."/>
            <person name="Miao Y."/>
            <person name="Rahimi M.J."/>
            <person name="Shen Q."/>
            <person name="Grigoriev I.V."/>
            <person name="Kubicek C.P."/>
            <person name="Druzhinina I.S."/>
        </authorList>
    </citation>
    <scope>NUCLEOTIDE SEQUENCE [LARGE SCALE GENOMIC DNA]</scope>
    <source>
        <strain evidence="2 3">CBS 433.97</strain>
    </source>
</reference>
<keyword evidence="3" id="KW-1185">Reference proteome</keyword>
<dbReference type="Proteomes" id="UP000240493">
    <property type="component" value="Unassembled WGS sequence"/>
</dbReference>
<dbReference type="EMBL" id="KZ679280">
    <property type="protein sequence ID" value="PTB35152.1"/>
    <property type="molecule type" value="Genomic_DNA"/>
</dbReference>
<dbReference type="PANTHER" id="PTHR33112">
    <property type="entry name" value="DOMAIN PROTEIN, PUTATIVE-RELATED"/>
    <property type="match status" value="1"/>
</dbReference>
<dbReference type="InterPro" id="IPR010730">
    <property type="entry name" value="HET"/>
</dbReference>
<feature type="domain" description="Heterokaryon incompatibility" evidence="1">
    <location>
        <begin position="207"/>
        <end position="358"/>
    </location>
</feature>